<reference evidence="2" key="2">
    <citation type="submission" date="2015-01" db="EMBL/GenBank/DDBJ databases">
        <title>Evolutionary Origins and Diversification of the Mycorrhizal Mutualists.</title>
        <authorList>
            <consortium name="DOE Joint Genome Institute"/>
            <consortium name="Mycorrhizal Genomics Consortium"/>
            <person name="Kohler A."/>
            <person name="Kuo A."/>
            <person name="Nagy L.G."/>
            <person name="Floudas D."/>
            <person name="Copeland A."/>
            <person name="Barry K.W."/>
            <person name="Cichocki N."/>
            <person name="Veneault-Fourrey C."/>
            <person name="LaButti K."/>
            <person name="Lindquist E.A."/>
            <person name="Lipzen A."/>
            <person name="Lundell T."/>
            <person name="Morin E."/>
            <person name="Murat C."/>
            <person name="Riley R."/>
            <person name="Ohm R."/>
            <person name="Sun H."/>
            <person name="Tunlid A."/>
            <person name="Henrissat B."/>
            <person name="Grigoriev I.V."/>
            <person name="Hibbett D.S."/>
            <person name="Martin F."/>
        </authorList>
    </citation>
    <scope>NUCLEOTIDE SEQUENCE [LARGE SCALE GENOMIC DNA]</scope>
    <source>
        <strain evidence="2">F 1598</strain>
    </source>
</reference>
<evidence type="ECO:0000313" key="2">
    <source>
        <dbReference type="Proteomes" id="UP000054166"/>
    </source>
</evidence>
<name>A0A0C3FBP7_PILCF</name>
<reference evidence="1 2" key="1">
    <citation type="submission" date="2014-04" db="EMBL/GenBank/DDBJ databases">
        <authorList>
            <consortium name="DOE Joint Genome Institute"/>
            <person name="Kuo A."/>
            <person name="Tarkka M."/>
            <person name="Buscot F."/>
            <person name="Kohler A."/>
            <person name="Nagy L.G."/>
            <person name="Floudas D."/>
            <person name="Copeland A."/>
            <person name="Barry K.W."/>
            <person name="Cichocki N."/>
            <person name="Veneault-Fourrey C."/>
            <person name="LaButti K."/>
            <person name="Lindquist E.A."/>
            <person name="Lipzen A."/>
            <person name="Lundell T."/>
            <person name="Morin E."/>
            <person name="Murat C."/>
            <person name="Sun H."/>
            <person name="Tunlid A."/>
            <person name="Henrissat B."/>
            <person name="Grigoriev I.V."/>
            <person name="Hibbett D.S."/>
            <person name="Martin F."/>
            <person name="Nordberg H.P."/>
            <person name="Cantor M.N."/>
            <person name="Hua S.X."/>
        </authorList>
    </citation>
    <scope>NUCLEOTIDE SEQUENCE [LARGE SCALE GENOMIC DNA]</scope>
    <source>
        <strain evidence="1 2">F 1598</strain>
    </source>
</reference>
<dbReference type="HOGENOM" id="CLU_2606879_0_0_1"/>
<proteinExistence type="predicted"/>
<sequence>MILKYELPPTTQHATYLDTDETRWLSVLDACYRFRLCYPLTTLIRPTQQCTPTVNRGVEQGIHMTLDNISTLDSISIVP</sequence>
<dbReference type="AlphaFoldDB" id="A0A0C3FBP7"/>
<dbReference type="EMBL" id="KN833026">
    <property type="protein sequence ID" value="KIM77294.1"/>
    <property type="molecule type" value="Genomic_DNA"/>
</dbReference>
<dbReference type="Proteomes" id="UP000054166">
    <property type="component" value="Unassembled WGS sequence"/>
</dbReference>
<dbReference type="InParanoid" id="A0A0C3FBP7"/>
<accession>A0A0C3FBP7</accession>
<organism evidence="1 2">
    <name type="scientific">Piloderma croceum (strain F 1598)</name>
    <dbReference type="NCBI Taxonomy" id="765440"/>
    <lineage>
        <taxon>Eukaryota</taxon>
        <taxon>Fungi</taxon>
        <taxon>Dikarya</taxon>
        <taxon>Basidiomycota</taxon>
        <taxon>Agaricomycotina</taxon>
        <taxon>Agaricomycetes</taxon>
        <taxon>Agaricomycetidae</taxon>
        <taxon>Atheliales</taxon>
        <taxon>Atheliaceae</taxon>
        <taxon>Piloderma</taxon>
    </lineage>
</organism>
<gene>
    <name evidence="1" type="ORF">PILCRDRAFT_622182</name>
</gene>
<evidence type="ECO:0000313" key="1">
    <source>
        <dbReference type="EMBL" id="KIM77294.1"/>
    </source>
</evidence>
<protein>
    <submittedName>
        <fullName evidence="1">Uncharacterized protein</fullName>
    </submittedName>
</protein>
<keyword evidence="2" id="KW-1185">Reference proteome</keyword>